<evidence type="ECO:0000259" key="2">
    <source>
        <dbReference type="Pfam" id="PF17761"/>
    </source>
</evidence>
<protein>
    <recommendedName>
        <fullName evidence="5">DUF1016 domain-containing protein</fullName>
    </recommendedName>
</protein>
<dbReference type="Pfam" id="PF06250">
    <property type="entry name" value="YhcG_C"/>
    <property type="match status" value="1"/>
</dbReference>
<evidence type="ECO:0008006" key="5">
    <source>
        <dbReference type="Google" id="ProtNLM"/>
    </source>
</evidence>
<dbReference type="Pfam" id="PF17761">
    <property type="entry name" value="DUF1016_N"/>
    <property type="match status" value="1"/>
</dbReference>
<gene>
    <name evidence="3" type="ORF">CH333_08145</name>
</gene>
<feature type="domain" description="YhcG N-terminal" evidence="2">
    <location>
        <begin position="24"/>
        <end position="159"/>
    </location>
</feature>
<dbReference type="InterPro" id="IPR041527">
    <property type="entry name" value="YhcG_N"/>
</dbReference>
<dbReference type="InterPro" id="IPR009362">
    <property type="entry name" value="YhcG_C"/>
</dbReference>
<evidence type="ECO:0000313" key="3">
    <source>
        <dbReference type="EMBL" id="OYD14400.1"/>
    </source>
</evidence>
<reference evidence="3 4" key="1">
    <citation type="submission" date="2017-07" db="EMBL/GenBank/DDBJ databases">
        <title>Recovery of genomes from metagenomes via a dereplication, aggregation, and scoring strategy.</title>
        <authorList>
            <person name="Sieber C.M."/>
            <person name="Probst A.J."/>
            <person name="Sharrar A."/>
            <person name="Thomas B.C."/>
            <person name="Hess M."/>
            <person name="Tringe S.G."/>
            <person name="Banfield J.F."/>
        </authorList>
    </citation>
    <scope>NUCLEOTIDE SEQUENCE [LARGE SCALE GENOMIC DNA]</scope>
    <source>
        <strain evidence="3">JGI_Cruoil_03_44_89</strain>
    </source>
</reference>
<organism evidence="3 4">
    <name type="scientific">candidate division WOR-3 bacterium JGI_Cruoil_03_44_89</name>
    <dbReference type="NCBI Taxonomy" id="1973748"/>
    <lineage>
        <taxon>Bacteria</taxon>
        <taxon>Bacteria division WOR-3</taxon>
    </lineage>
</organism>
<name>A0A235BPH3_UNCW3</name>
<dbReference type="Gene3D" id="3.40.1350.10">
    <property type="match status" value="1"/>
</dbReference>
<evidence type="ECO:0000313" key="4">
    <source>
        <dbReference type="Proteomes" id="UP000215215"/>
    </source>
</evidence>
<dbReference type="InterPro" id="IPR011856">
    <property type="entry name" value="tRNA_endonuc-like_dom_sf"/>
</dbReference>
<dbReference type="PANTHER" id="PTHR30547:SF5">
    <property type="entry name" value="NUCLEASE YHCG-RELATED"/>
    <property type="match status" value="1"/>
</dbReference>
<evidence type="ECO:0000259" key="1">
    <source>
        <dbReference type="Pfam" id="PF06250"/>
    </source>
</evidence>
<dbReference type="EMBL" id="NOZQ01000185">
    <property type="protein sequence ID" value="OYD14400.1"/>
    <property type="molecule type" value="Genomic_DNA"/>
</dbReference>
<feature type="domain" description="YhcG PDDEXK nuclease" evidence="1">
    <location>
        <begin position="187"/>
        <end position="335"/>
    </location>
</feature>
<proteinExistence type="predicted"/>
<dbReference type="PANTHER" id="PTHR30547">
    <property type="entry name" value="UNCHARACTERIZED PROTEIN YHCG-RELATED"/>
    <property type="match status" value="1"/>
</dbReference>
<accession>A0A235BPH3</accession>
<dbReference type="GO" id="GO:0003676">
    <property type="term" value="F:nucleic acid binding"/>
    <property type="evidence" value="ECO:0007669"/>
    <property type="project" value="InterPro"/>
</dbReference>
<dbReference type="AlphaFoldDB" id="A0A235BPH3"/>
<comment type="caution">
    <text evidence="3">The sequence shown here is derived from an EMBL/GenBank/DDBJ whole genome shotgun (WGS) entry which is preliminary data.</text>
</comment>
<sequence>MSKEKGIDISRKQQQVYEKSLSSIIKKVEESKHKAITTVNKLLIELYWYIGKTITELQERSKWGDGVVERLSQDLRMKYPNQSGFSSRNLWDCKRFYLAYRNFPKLRPVVAEIHWTNNLVLLNYTKSIEEKEFYIKMAIKERWSKRELRRQIDSAYYERFMLSQKPDKLMKMEQSKLPVSAQDIHKHLRDEYVLEFLDLSETFSEKELRKAILDNLRDFFLEFSKNLSFVGEEYPLVVDNEEFRVDLVFFHRELKCLIPIELKIGEFKPEYIGKMQFYLAALDELVKLPKENPSIGLILCRSQKQGIVRFALSKAYKPIKISSFTTKLPDKRLIQRRLEMIKLPKKFLTQK</sequence>
<dbReference type="Proteomes" id="UP000215215">
    <property type="component" value="Unassembled WGS sequence"/>
</dbReference>
<dbReference type="InterPro" id="IPR053148">
    <property type="entry name" value="PD-DEXK-like_domain"/>
</dbReference>